<evidence type="ECO:0000313" key="2">
    <source>
        <dbReference type="EMBL" id="PRY78684.1"/>
    </source>
</evidence>
<feature type="compositionally biased region" description="Basic and acidic residues" evidence="1">
    <location>
        <begin position="15"/>
        <end position="25"/>
    </location>
</feature>
<accession>A0A2T0W1L0</accession>
<sequence>MSMQIGNGGAMSETKFSEHASHADDSPQIEPPEPLLRQRHKGLALPLDYLGPLREPVEAIAKLTDAPIEIAFQSVLGTVALFTQHICDVETLAGPAPLTDGQRVH</sequence>
<dbReference type="Proteomes" id="UP000238007">
    <property type="component" value="Unassembled WGS sequence"/>
</dbReference>
<evidence type="ECO:0000256" key="1">
    <source>
        <dbReference type="SAM" id="MobiDB-lite"/>
    </source>
</evidence>
<dbReference type="AlphaFoldDB" id="A0A2T0W1L0"/>
<protein>
    <submittedName>
        <fullName evidence="2">Uncharacterized protein</fullName>
    </submittedName>
</protein>
<name>A0A2T0W1L0_9RHOB</name>
<dbReference type="RefSeq" id="WP_106355388.1">
    <property type="nucleotide sequence ID" value="NZ_PVTP01000003.1"/>
</dbReference>
<dbReference type="OrthoDB" id="9067983at2"/>
<feature type="region of interest" description="Disordered" evidence="1">
    <location>
        <begin position="1"/>
        <end position="37"/>
    </location>
</feature>
<dbReference type="EMBL" id="PVTP01000003">
    <property type="protein sequence ID" value="PRY78684.1"/>
    <property type="molecule type" value="Genomic_DNA"/>
</dbReference>
<gene>
    <name evidence="2" type="ORF">CLV80_1035</name>
</gene>
<proteinExistence type="predicted"/>
<evidence type="ECO:0000313" key="3">
    <source>
        <dbReference type="Proteomes" id="UP000238007"/>
    </source>
</evidence>
<keyword evidence="3" id="KW-1185">Reference proteome</keyword>
<organism evidence="2 3">
    <name type="scientific">Yoonia maritima</name>
    <dbReference type="NCBI Taxonomy" id="1435347"/>
    <lineage>
        <taxon>Bacteria</taxon>
        <taxon>Pseudomonadati</taxon>
        <taxon>Pseudomonadota</taxon>
        <taxon>Alphaproteobacteria</taxon>
        <taxon>Rhodobacterales</taxon>
        <taxon>Paracoccaceae</taxon>
        <taxon>Yoonia</taxon>
    </lineage>
</organism>
<reference evidence="2 3" key="1">
    <citation type="submission" date="2018-03" db="EMBL/GenBank/DDBJ databases">
        <title>Genomic Encyclopedia of Archaeal and Bacterial Type Strains, Phase II (KMG-II): from individual species to whole genera.</title>
        <authorList>
            <person name="Goeker M."/>
        </authorList>
    </citation>
    <scope>NUCLEOTIDE SEQUENCE [LARGE SCALE GENOMIC DNA]</scope>
    <source>
        <strain evidence="2 3">DSM 101533</strain>
    </source>
</reference>
<comment type="caution">
    <text evidence="2">The sequence shown here is derived from an EMBL/GenBank/DDBJ whole genome shotgun (WGS) entry which is preliminary data.</text>
</comment>